<proteinExistence type="predicted"/>
<organism evidence="1 2">
    <name type="scientific">Nonomuraea monospora</name>
    <dbReference type="NCBI Taxonomy" id="568818"/>
    <lineage>
        <taxon>Bacteria</taxon>
        <taxon>Bacillati</taxon>
        <taxon>Actinomycetota</taxon>
        <taxon>Actinomycetes</taxon>
        <taxon>Streptosporangiales</taxon>
        <taxon>Streptosporangiaceae</taxon>
        <taxon>Nonomuraea</taxon>
    </lineage>
</organism>
<name>A0ABN3CFF4_9ACTN</name>
<comment type="caution">
    <text evidence="1">The sequence shown here is derived from an EMBL/GenBank/DDBJ whole genome shotgun (WGS) entry which is preliminary data.</text>
</comment>
<accession>A0ABN3CFF4</accession>
<dbReference type="EMBL" id="BAAAQX010000008">
    <property type="protein sequence ID" value="GAA2208085.1"/>
    <property type="molecule type" value="Genomic_DNA"/>
</dbReference>
<reference evidence="1 2" key="1">
    <citation type="journal article" date="2019" name="Int. J. Syst. Evol. Microbiol.">
        <title>The Global Catalogue of Microorganisms (GCM) 10K type strain sequencing project: providing services to taxonomists for standard genome sequencing and annotation.</title>
        <authorList>
            <consortium name="The Broad Institute Genomics Platform"/>
            <consortium name="The Broad Institute Genome Sequencing Center for Infectious Disease"/>
            <person name="Wu L."/>
            <person name="Ma J."/>
        </authorList>
    </citation>
    <scope>NUCLEOTIDE SEQUENCE [LARGE SCALE GENOMIC DNA]</scope>
    <source>
        <strain evidence="1 2">JCM 16114</strain>
    </source>
</reference>
<sequence length="106" mass="11893">MTPRHMTWWRCCPLLTMGIRRKPPAYGWSVRPIGYSCWTVGEVFAASLDGVRLDYCTDVPAWEGGFDALAEVLAAFSTDARSAWQAISRVRPAWQLSVHELMACGE</sequence>
<dbReference type="Proteomes" id="UP001499843">
    <property type="component" value="Unassembled WGS sequence"/>
</dbReference>
<evidence type="ECO:0000313" key="1">
    <source>
        <dbReference type="EMBL" id="GAA2208085.1"/>
    </source>
</evidence>
<keyword evidence="2" id="KW-1185">Reference proteome</keyword>
<gene>
    <name evidence="1" type="ORF">GCM10009850_035430</name>
</gene>
<protein>
    <submittedName>
        <fullName evidence="1">Uncharacterized protein</fullName>
    </submittedName>
</protein>
<evidence type="ECO:0000313" key="2">
    <source>
        <dbReference type="Proteomes" id="UP001499843"/>
    </source>
</evidence>